<dbReference type="PATRIC" id="fig|1121014.3.peg.91"/>
<proteinExistence type="predicted"/>
<accession>A0A087MLC2</accession>
<dbReference type="EMBL" id="AVCJ01000001">
    <property type="protein sequence ID" value="KFL37675.1"/>
    <property type="molecule type" value="Genomic_DNA"/>
</dbReference>
<gene>
    <name evidence="2" type="ORF">N788_00470</name>
</gene>
<reference evidence="2 3" key="2">
    <citation type="journal article" date="2015" name="Stand. Genomic Sci.">
        <title>High quality draft genomic sequence of Arenimonas donghaensis DSM 18148(T).</title>
        <authorList>
            <person name="Chen F."/>
            <person name="Wang H."/>
            <person name="Cao Y."/>
            <person name="Li X."/>
            <person name="Wang G."/>
        </authorList>
    </citation>
    <scope>NUCLEOTIDE SEQUENCE [LARGE SCALE GENOMIC DNA]</scope>
    <source>
        <strain evidence="2 3">HO3-R19</strain>
    </source>
</reference>
<feature type="transmembrane region" description="Helical" evidence="1">
    <location>
        <begin position="39"/>
        <end position="59"/>
    </location>
</feature>
<organism evidence="2 3">
    <name type="scientific">Arenimonas donghaensis DSM 18148 = HO3-R19</name>
    <dbReference type="NCBI Taxonomy" id="1121014"/>
    <lineage>
        <taxon>Bacteria</taxon>
        <taxon>Pseudomonadati</taxon>
        <taxon>Pseudomonadota</taxon>
        <taxon>Gammaproteobacteria</taxon>
        <taxon>Lysobacterales</taxon>
        <taxon>Lysobacteraceae</taxon>
        <taxon>Arenimonas</taxon>
    </lineage>
</organism>
<dbReference type="Proteomes" id="UP000029085">
    <property type="component" value="Unassembled WGS sequence"/>
</dbReference>
<reference evidence="3" key="1">
    <citation type="submission" date="2013-08" db="EMBL/GenBank/DDBJ databases">
        <title>Genome sequencing of Arenimonas donghaensis.</title>
        <authorList>
            <person name="Chen F."/>
            <person name="Wang G."/>
        </authorList>
    </citation>
    <scope>NUCLEOTIDE SEQUENCE [LARGE SCALE GENOMIC DNA]</scope>
    <source>
        <strain evidence="3">HO3-R19</strain>
    </source>
</reference>
<sequence>MTPRQVVRSRCEKALWLLLIVLALFIALALIKPAPPAGWIGGVLFLVFAGAATYANWVIDCPKCQVPFGQMVWQVSFPSIGLMPIKVCPHCALDLDSEWPLRRD</sequence>
<protein>
    <submittedName>
        <fullName evidence="2">Uncharacterized protein</fullName>
    </submittedName>
</protein>
<dbReference type="AlphaFoldDB" id="A0A087MLC2"/>
<evidence type="ECO:0000313" key="3">
    <source>
        <dbReference type="Proteomes" id="UP000029085"/>
    </source>
</evidence>
<keyword evidence="1" id="KW-0472">Membrane</keyword>
<keyword evidence="1" id="KW-0812">Transmembrane</keyword>
<keyword evidence="3" id="KW-1185">Reference proteome</keyword>
<evidence type="ECO:0000256" key="1">
    <source>
        <dbReference type="SAM" id="Phobius"/>
    </source>
</evidence>
<keyword evidence="1" id="KW-1133">Transmembrane helix</keyword>
<evidence type="ECO:0000313" key="2">
    <source>
        <dbReference type="EMBL" id="KFL37675.1"/>
    </source>
</evidence>
<comment type="caution">
    <text evidence="2">The sequence shown here is derived from an EMBL/GenBank/DDBJ whole genome shotgun (WGS) entry which is preliminary data.</text>
</comment>
<name>A0A087MLC2_9GAMM</name>